<reference evidence="2 3" key="1">
    <citation type="journal article" date="2017" name="Gigascience">
        <title>Genome sequence of the small brown planthopper, Laodelphax striatellus.</title>
        <authorList>
            <person name="Zhu J."/>
            <person name="Jiang F."/>
            <person name="Wang X."/>
            <person name="Yang P."/>
            <person name="Bao Y."/>
            <person name="Zhao W."/>
            <person name="Wang W."/>
            <person name="Lu H."/>
            <person name="Wang Q."/>
            <person name="Cui N."/>
            <person name="Li J."/>
            <person name="Chen X."/>
            <person name="Luo L."/>
            <person name="Yu J."/>
            <person name="Kang L."/>
            <person name="Cui F."/>
        </authorList>
    </citation>
    <scope>NUCLEOTIDE SEQUENCE [LARGE SCALE GENOMIC DNA]</scope>
    <source>
        <strain evidence="2">Lst14</strain>
    </source>
</reference>
<organism evidence="2 3">
    <name type="scientific">Laodelphax striatellus</name>
    <name type="common">Small brown planthopper</name>
    <name type="synonym">Delphax striatella</name>
    <dbReference type="NCBI Taxonomy" id="195883"/>
    <lineage>
        <taxon>Eukaryota</taxon>
        <taxon>Metazoa</taxon>
        <taxon>Ecdysozoa</taxon>
        <taxon>Arthropoda</taxon>
        <taxon>Hexapoda</taxon>
        <taxon>Insecta</taxon>
        <taxon>Pterygota</taxon>
        <taxon>Neoptera</taxon>
        <taxon>Paraneoptera</taxon>
        <taxon>Hemiptera</taxon>
        <taxon>Auchenorrhyncha</taxon>
        <taxon>Fulgoroidea</taxon>
        <taxon>Delphacidae</taxon>
        <taxon>Criomorphinae</taxon>
        <taxon>Laodelphax</taxon>
    </lineage>
</organism>
<evidence type="ECO:0000313" key="3">
    <source>
        <dbReference type="Proteomes" id="UP000291343"/>
    </source>
</evidence>
<feature type="region of interest" description="Disordered" evidence="1">
    <location>
        <begin position="43"/>
        <end position="101"/>
    </location>
</feature>
<feature type="compositionally biased region" description="Basic and acidic residues" evidence="1">
    <location>
        <begin position="74"/>
        <end position="85"/>
    </location>
</feature>
<dbReference type="EMBL" id="QKKF02029434">
    <property type="protein sequence ID" value="RZF35192.1"/>
    <property type="molecule type" value="Genomic_DNA"/>
</dbReference>
<accession>A0A482WPN6</accession>
<dbReference type="OrthoDB" id="6372889at2759"/>
<dbReference type="SMR" id="A0A482WPN6"/>
<name>A0A482WPN6_LAOST</name>
<dbReference type="Proteomes" id="UP000291343">
    <property type="component" value="Unassembled WGS sequence"/>
</dbReference>
<keyword evidence="3" id="KW-1185">Reference proteome</keyword>
<sequence>MLPKYQTIIETSTYKNEKSKRRTKQDIKQLFEDLKAKRQQLENLAQENQMMQKDFEDEMKNDESPSLFGEDETPLARRDTSEHFRPITSSEELANSEPAFDMLYDEQELPFSA</sequence>
<gene>
    <name evidence="2" type="ORF">LSTR_LSTR017380</name>
</gene>
<protein>
    <submittedName>
        <fullName evidence="2">Uncharacterized protein</fullName>
    </submittedName>
</protein>
<comment type="caution">
    <text evidence="2">The sequence shown here is derived from an EMBL/GenBank/DDBJ whole genome shotgun (WGS) entry which is preliminary data.</text>
</comment>
<evidence type="ECO:0000256" key="1">
    <source>
        <dbReference type="SAM" id="MobiDB-lite"/>
    </source>
</evidence>
<dbReference type="InParanoid" id="A0A482WPN6"/>
<proteinExistence type="predicted"/>
<evidence type="ECO:0000313" key="2">
    <source>
        <dbReference type="EMBL" id="RZF35192.1"/>
    </source>
</evidence>
<dbReference type="AlphaFoldDB" id="A0A482WPN6"/>